<gene>
    <name evidence="2" type="ORF">ACFPJ6_08985</name>
</gene>
<keyword evidence="2" id="KW-0378">Hydrolase</keyword>
<dbReference type="PANTHER" id="PTHR43433:SF5">
    <property type="entry name" value="AB HYDROLASE-1 DOMAIN-CONTAINING PROTEIN"/>
    <property type="match status" value="1"/>
</dbReference>
<dbReference type="InterPro" id="IPR050471">
    <property type="entry name" value="AB_hydrolase"/>
</dbReference>
<evidence type="ECO:0000313" key="3">
    <source>
        <dbReference type="Proteomes" id="UP001596122"/>
    </source>
</evidence>
<evidence type="ECO:0000313" key="2">
    <source>
        <dbReference type="EMBL" id="MFC5380924.1"/>
    </source>
</evidence>
<dbReference type="SUPFAM" id="SSF53474">
    <property type="entry name" value="alpha/beta-Hydrolases"/>
    <property type="match status" value="1"/>
</dbReference>
<proteinExistence type="predicted"/>
<protein>
    <submittedName>
        <fullName evidence="2">Alpha/beta fold hydrolase</fullName>
    </submittedName>
</protein>
<evidence type="ECO:0000259" key="1">
    <source>
        <dbReference type="Pfam" id="PF12697"/>
    </source>
</evidence>
<comment type="caution">
    <text evidence="2">The sequence shown here is derived from an EMBL/GenBank/DDBJ whole genome shotgun (WGS) entry which is preliminary data.</text>
</comment>
<dbReference type="InterPro" id="IPR029058">
    <property type="entry name" value="AB_hydrolase_fold"/>
</dbReference>
<dbReference type="Gene3D" id="3.40.50.1820">
    <property type="entry name" value="alpha/beta hydrolase"/>
    <property type="match status" value="1"/>
</dbReference>
<feature type="domain" description="AB hydrolase-1" evidence="1">
    <location>
        <begin position="66"/>
        <end position="324"/>
    </location>
</feature>
<dbReference type="PANTHER" id="PTHR43433">
    <property type="entry name" value="HYDROLASE, ALPHA/BETA FOLD FAMILY PROTEIN"/>
    <property type="match status" value="1"/>
</dbReference>
<name>A0ABW0GMP0_9MICO</name>
<dbReference type="EMBL" id="JBHSLD010000007">
    <property type="protein sequence ID" value="MFC5380924.1"/>
    <property type="molecule type" value="Genomic_DNA"/>
</dbReference>
<dbReference type="GO" id="GO:0016787">
    <property type="term" value="F:hydrolase activity"/>
    <property type="evidence" value="ECO:0007669"/>
    <property type="project" value="UniProtKB-KW"/>
</dbReference>
<accession>A0ABW0GMP0</accession>
<sequence>MSRRSAVVAGLALLGTWAALVAGVLALRRASTARLRRPGVGPGVVADDGVLLHAQQEGRADAPLTVVLSHGFASGAGTFEPQREHLGRRARVVVMEHRGHRRSGWSGRWDTDLERLGRDLGEVVDACPEGPVVLVGHSLGAIAVLELARQRPRLFGDRVRGVALLSGSSGRRTPRGPMRSAWRVVERVAGSRAVAAAAWLIGPVLDGVDPVARRLPRRVVGRVFFGHDDVDEATWQDLRRMWRETSHAKVDQLAPRALSVAEDTALDVVARVPVLVLAGTADPVFPAAGAARTARRVGDAARLVLLQGAGHMVTLSRPDEVREALDELLDRVTSAVGAAT</sequence>
<reference evidence="3" key="1">
    <citation type="journal article" date="2019" name="Int. J. Syst. Evol. Microbiol.">
        <title>The Global Catalogue of Microorganisms (GCM) 10K type strain sequencing project: providing services to taxonomists for standard genome sequencing and annotation.</title>
        <authorList>
            <consortium name="The Broad Institute Genomics Platform"/>
            <consortium name="The Broad Institute Genome Sequencing Center for Infectious Disease"/>
            <person name="Wu L."/>
            <person name="Ma J."/>
        </authorList>
    </citation>
    <scope>NUCLEOTIDE SEQUENCE [LARGE SCALE GENOMIC DNA]</scope>
    <source>
        <strain evidence="3">CCUG 43114</strain>
    </source>
</reference>
<dbReference type="Pfam" id="PF12697">
    <property type="entry name" value="Abhydrolase_6"/>
    <property type="match status" value="1"/>
</dbReference>
<dbReference type="Proteomes" id="UP001596122">
    <property type="component" value="Unassembled WGS sequence"/>
</dbReference>
<organism evidence="2 3">
    <name type="scientific">Aquipuribacter nitratireducens</name>
    <dbReference type="NCBI Taxonomy" id="650104"/>
    <lineage>
        <taxon>Bacteria</taxon>
        <taxon>Bacillati</taxon>
        <taxon>Actinomycetota</taxon>
        <taxon>Actinomycetes</taxon>
        <taxon>Micrococcales</taxon>
        <taxon>Intrasporangiaceae</taxon>
        <taxon>Aquipuribacter</taxon>
    </lineage>
</organism>
<keyword evidence="3" id="KW-1185">Reference proteome</keyword>
<dbReference type="RefSeq" id="WP_340270778.1">
    <property type="nucleotide sequence ID" value="NZ_JBBEOG010000008.1"/>
</dbReference>
<dbReference type="InterPro" id="IPR000073">
    <property type="entry name" value="AB_hydrolase_1"/>
</dbReference>